<gene>
    <name evidence="2" type="ORF">SAMN02745716_0145</name>
</gene>
<dbReference type="GO" id="GO:0004553">
    <property type="term" value="F:hydrolase activity, hydrolyzing O-glycosyl compounds"/>
    <property type="evidence" value="ECO:0007669"/>
    <property type="project" value="TreeGrafter"/>
</dbReference>
<evidence type="ECO:0008006" key="4">
    <source>
        <dbReference type="Google" id="ProtNLM"/>
    </source>
</evidence>
<protein>
    <recommendedName>
        <fullName evidence="4">Glycoside hydrolase family 42 N-terminal domain-containing protein</fullName>
    </recommendedName>
</protein>
<sequence>MHSPQPHLRPTLIRACVGRRWLRVAGTAVAVLALAASAAASAWAAGRRVPPHFMGVYWGNTAIDAPPTLQDEQWRLMARSGVESVRTVFNWAEAQPWREAPADWTRIDAVVARAAVNGLDLLAVIYPAPTWARLTTRPSAPPRDPSTLAAFMRQLIARYGPKGSFWSEHPELPRRPVRQWQIWNEPHYRNNWDVARSDPEASRQRFPQGYVRVLCGAYKAIKRADRGATVVLAGLTEDAWRYLAQIYRAGGRGCFDVVASQTFTGKPKNLLVVLENMRATMRRYRDSRRALWITETSWPAARGRARYPRGQSPFVTTDSGMAKQLRELYRLAARAVRDPQIRLGRVYWYEWSSAYRAPDWIFDYSGLLRIEPDWRFEPMPALAAYRTVARELTGRRL</sequence>
<dbReference type="OrthoDB" id="9802522at2"/>
<dbReference type="STRING" id="29539.SAMN02745716_0145"/>
<dbReference type="EMBL" id="FNWJ01000001">
    <property type="protein sequence ID" value="SEH10296.1"/>
    <property type="molecule type" value="Genomic_DNA"/>
</dbReference>
<evidence type="ECO:0000256" key="1">
    <source>
        <dbReference type="SAM" id="SignalP"/>
    </source>
</evidence>
<dbReference type="InterPro" id="IPR051923">
    <property type="entry name" value="Glycosyl_Hydrolase_39"/>
</dbReference>
<dbReference type="RefSeq" id="WP_143038498.1">
    <property type="nucleotide sequence ID" value="NZ_FNWJ01000001.1"/>
</dbReference>
<evidence type="ECO:0000313" key="2">
    <source>
        <dbReference type="EMBL" id="SEH10296.1"/>
    </source>
</evidence>
<reference evidence="3" key="1">
    <citation type="submission" date="2016-10" db="EMBL/GenBank/DDBJ databases">
        <authorList>
            <person name="Varghese N."/>
            <person name="Submissions S."/>
        </authorList>
    </citation>
    <scope>NUCLEOTIDE SEQUENCE [LARGE SCALE GENOMIC DNA]</scope>
    <source>
        <strain evidence="3">ATCC 35263</strain>
    </source>
</reference>
<dbReference type="Proteomes" id="UP000222056">
    <property type="component" value="Unassembled WGS sequence"/>
</dbReference>
<proteinExistence type="predicted"/>
<accession>A0A1H6FHJ5</accession>
<dbReference type="AlphaFoldDB" id="A0A1H6FHJ5"/>
<organism evidence="2 3">
    <name type="scientific">Thermoleophilum album</name>
    <dbReference type="NCBI Taxonomy" id="29539"/>
    <lineage>
        <taxon>Bacteria</taxon>
        <taxon>Bacillati</taxon>
        <taxon>Actinomycetota</taxon>
        <taxon>Thermoleophilia</taxon>
        <taxon>Thermoleophilales</taxon>
        <taxon>Thermoleophilaceae</taxon>
        <taxon>Thermoleophilum</taxon>
    </lineage>
</organism>
<feature type="signal peptide" evidence="1">
    <location>
        <begin position="1"/>
        <end position="44"/>
    </location>
</feature>
<dbReference type="InterPro" id="IPR017853">
    <property type="entry name" value="GH"/>
</dbReference>
<name>A0A1H6FHJ5_THEAL</name>
<dbReference type="PANTHER" id="PTHR12631">
    <property type="entry name" value="ALPHA-L-IDURONIDASE"/>
    <property type="match status" value="1"/>
</dbReference>
<dbReference type="SUPFAM" id="SSF51445">
    <property type="entry name" value="(Trans)glycosidases"/>
    <property type="match status" value="1"/>
</dbReference>
<dbReference type="PANTHER" id="PTHR12631:SF10">
    <property type="entry name" value="BETA-XYLOSIDASE-LIKE PROTEIN-RELATED"/>
    <property type="match status" value="1"/>
</dbReference>
<dbReference type="Gene3D" id="3.20.20.80">
    <property type="entry name" value="Glycosidases"/>
    <property type="match status" value="1"/>
</dbReference>
<feature type="chain" id="PRO_5013695800" description="Glycoside hydrolase family 42 N-terminal domain-containing protein" evidence="1">
    <location>
        <begin position="45"/>
        <end position="397"/>
    </location>
</feature>
<keyword evidence="3" id="KW-1185">Reference proteome</keyword>
<keyword evidence="1" id="KW-0732">Signal</keyword>
<evidence type="ECO:0000313" key="3">
    <source>
        <dbReference type="Proteomes" id="UP000222056"/>
    </source>
</evidence>